<protein>
    <submittedName>
        <fullName evidence="1">Uncharacterized protein</fullName>
    </submittedName>
</protein>
<evidence type="ECO:0000313" key="1">
    <source>
        <dbReference type="EMBL" id="MBK1666682.1"/>
    </source>
</evidence>
<organism evidence="1 2">
    <name type="scientific">Rhodovibrio sodomensis</name>
    <dbReference type="NCBI Taxonomy" id="1088"/>
    <lineage>
        <taxon>Bacteria</taxon>
        <taxon>Pseudomonadati</taxon>
        <taxon>Pseudomonadota</taxon>
        <taxon>Alphaproteobacteria</taxon>
        <taxon>Rhodospirillales</taxon>
        <taxon>Rhodovibrionaceae</taxon>
        <taxon>Rhodovibrio</taxon>
    </lineage>
</organism>
<sequence>MKIYVNGELVVERENHEEAWNALVDMHHTEQVFGFLYEAVDDAGDPVPFPAWVGEDLNK</sequence>
<dbReference type="Proteomes" id="UP001296873">
    <property type="component" value="Unassembled WGS sequence"/>
</dbReference>
<gene>
    <name evidence="1" type="ORF">CKO28_01310</name>
</gene>
<proteinExistence type="predicted"/>
<name>A0ABS1D9P0_9PROT</name>
<dbReference type="RefSeq" id="WP_200338737.1">
    <property type="nucleotide sequence ID" value="NZ_NRRL01000001.1"/>
</dbReference>
<keyword evidence="2" id="KW-1185">Reference proteome</keyword>
<dbReference type="EMBL" id="NRRL01000001">
    <property type="protein sequence ID" value="MBK1666682.1"/>
    <property type="molecule type" value="Genomic_DNA"/>
</dbReference>
<accession>A0ABS1D9P0</accession>
<evidence type="ECO:0000313" key="2">
    <source>
        <dbReference type="Proteomes" id="UP001296873"/>
    </source>
</evidence>
<comment type="caution">
    <text evidence="1">The sequence shown here is derived from an EMBL/GenBank/DDBJ whole genome shotgun (WGS) entry which is preliminary data.</text>
</comment>
<reference evidence="1 2" key="1">
    <citation type="journal article" date="2020" name="Microorganisms">
        <title>Osmotic Adaptation and Compatible Solute Biosynthesis of Phototrophic Bacteria as Revealed from Genome Analyses.</title>
        <authorList>
            <person name="Imhoff J.F."/>
            <person name="Rahn T."/>
            <person name="Kunzel S."/>
            <person name="Keller A."/>
            <person name="Neulinger S.C."/>
        </authorList>
    </citation>
    <scope>NUCLEOTIDE SEQUENCE [LARGE SCALE GENOMIC DNA]</scope>
    <source>
        <strain evidence="1 2">DSM 9895</strain>
    </source>
</reference>